<comment type="subunit">
    <text evidence="3">Binds to multiple calmodulin (CaM) in the presence of Ca(2+) and CaM-like proteins.</text>
</comment>
<keyword evidence="1" id="KW-0112">Calmodulin-binding</keyword>
<dbReference type="PANTHER" id="PTHR32295:SF45">
    <property type="entry name" value="PROTEIN IQ-DOMAIN 19"/>
    <property type="match status" value="1"/>
</dbReference>
<dbReference type="EMBL" id="PKPP01001507">
    <property type="protein sequence ID" value="PWA82131.1"/>
    <property type="molecule type" value="Genomic_DNA"/>
</dbReference>
<dbReference type="Gene3D" id="1.20.5.190">
    <property type="match status" value="1"/>
</dbReference>
<evidence type="ECO:0000313" key="7">
    <source>
        <dbReference type="Proteomes" id="UP000245207"/>
    </source>
</evidence>
<feature type="compositionally biased region" description="Polar residues" evidence="4">
    <location>
        <begin position="20"/>
        <end position="29"/>
    </location>
</feature>
<dbReference type="SMART" id="SM00015">
    <property type="entry name" value="IQ"/>
    <property type="match status" value="2"/>
</dbReference>
<evidence type="ECO:0000256" key="1">
    <source>
        <dbReference type="ARBA" id="ARBA00022860"/>
    </source>
</evidence>
<dbReference type="OrthoDB" id="685302at2759"/>
<dbReference type="InterPro" id="IPR025064">
    <property type="entry name" value="DUF4005"/>
</dbReference>
<sequence>MGKTSKWFKHLLTGKKEKTITQPPSTTQEKPPPAVTTLPVTPKEKLALAASPEAANTSVVMSMKNVQEDYAATKIQSFFRSYLARKALCALKGLVKLQALVRGHLVRKQAAETLRCMHALVTAQARARAQRVLTQDHRFHHGVNNQEFMEDNIKIVEMDIAHTRPHVYISPEPSERGHFDHFRQATASYYSKPEYSRPNSTYSIADYAETVQEFGACPSYMANTQSSRAKVRSHSAPKQRPADQTWAHERQSISSIKRRPSVEGRNVPRAVRMQRSSSHVGSGPQINNPYPWSIKLDKSTVSLMESECGSTSTILTNGYYSKSVAGYGY</sequence>
<comment type="similarity">
    <text evidence="2">Belongs to the IQD family.</text>
</comment>
<feature type="domain" description="DUF4005" evidence="5">
    <location>
        <begin position="188"/>
        <end position="266"/>
    </location>
</feature>
<evidence type="ECO:0000256" key="4">
    <source>
        <dbReference type="SAM" id="MobiDB-lite"/>
    </source>
</evidence>
<proteinExistence type="inferred from homology"/>
<dbReference type="STRING" id="35608.A0A2U1P8Q8"/>
<feature type="region of interest" description="Disordered" evidence="4">
    <location>
        <begin position="11"/>
        <end position="35"/>
    </location>
</feature>
<evidence type="ECO:0000256" key="2">
    <source>
        <dbReference type="ARBA" id="ARBA00024341"/>
    </source>
</evidence>
<comment type="caution">
    <text evidence="6">The sequence shown here is derived from an EMBL/GenBank/DDBJ whole genome shotgun (WGS) entry which is preliminary data.</text>
</comment>
<protein>
    <submittedName>
        <fullName evidence="6">IQ motif, EF-hand binding site</fullName>
    </submittedName>
</protein>
<dbReference type="PROSITE" id="PS50096">
    <property type="entry name" value="IQ"/>
    <property type="match status" value="2"/>
</dbReference>
<evidence type="ECO:0000259" key="5">
    <source>
        <dbReference type="Pfam" id="PF13178"/>
    </source>
</evidence>
<feature type="region of interest" description="Disordered" evidence="4">
    <location>
        <begin position="225"/>
        <end position="266"/>
    </location>
</feature>
<dbReference type="Pfam" id="PF13178">
    <property type="entry name" value="DUF4005"/>
    <property type="match status" value="1"/>
</dbReference>
<dbReference type="AlphaFoldDB" id="A0A2U1P8Q8"/>
<dbReference type="Pfam" id="PF00612">
    <property type="entry name" value="IQ"/>
    <property type="match status" value="2"/>
</dbReference>
<gene>
    <name evidence="6" type="ORF">CTI12_AA177560</name>
</gene>
<name>A0A2U1P8Q8_ARTAN</name>
<keyword evidence="7" id="KW-1185">Reference proteome</keyword>
<organism evidence="6 7">
    <name type="scientific">Artemisia annua</name>
    <name type="common">Sweet wormwood</name>
    <dbReference type="NCBI Taxonomy" id="35608"/>
    <lineage>
        <taxon>Eukaryota</taxon>
        <taxon>Viridiplantae</taxon>
        <taxon>Streptophyta</taxon>
        <taxon>Embryophyta</taxon>
        <taxon>Tracheophyta</taxon>
        <taxon>Spermatophyta</taxon>
        <taxon>Magnoliopsida</taxon>
        <taxon>eudicotyledons</taxon>
        <taxon>Gunneridae</taxon>
        <taxon>Pentapetalae</taxon>
        <taxon>asterids</taxon>
        <taxon>campanulids</taxon>
        <taxon>Asterales</taxon>
        <taxon>Asteraceae</taxon>
        <taxon>Asteroideae</taxon>
        <taxon>Anthemideae</taxon>
        <taxon>Artemisiinae</taxon>
        <taxon>Artemisia</taxon>
    </lineage>
</organism>
<reference evidence="6 7" key="1">
    <citation type="journal article" date="2018" name="Mol. Plant">
        <title>The genome of Artemisia annua provides insight into the evolution of Asteraceae family and artemisinin biosynthesis.</title>
        <authorList>
            <person name="Shen Q."/>
            <person name="Zhang L."/>
            <person name="Liao Z."/>
            <person name="Wang S."/>
            <person name="Yan T."/>
            <person name="Shi P."/>
            <person name="Liu M."/>
            <person name="Fu X."/>
            <person name="Pan Q."/>
            <person name="Wang Y."/>
            <person name="Lv Z."/>
            <person name="Lu X."/>
            <person name="Zhang F."/>
            <person name="Jiang W."/>
            <person name="Ma Y."/>
            <person name="Chen M."/>
            <person name="Hao X."/>
            <person name="Li L."/>
            <person name="Tang Y."/>
            <person name="Lv G."/>
            <person name="Zhou Y."/>
            <person name="Sun X."/>
            <person name="Brodelius P.E."/>
            <person name="Rose J.K.C."/>
            <person name="Tang K."/>
        </authorList>
    </citation>
    <scope>NUCLEOTIDE SEQUENCE [LARGE SCALE GENOMIC DNA]</scope>
    <source>
        <strain evidence="7">cv. Huhao1</strain>
        <tissue evidence="6">Leaf</tissue>
    </source>
</reference>
<dbReference type="InterPro" id="IPR000048">
    <property type="entry name" value="IQ_motif_EF-hand-BS"/>
</dbReference>
<evidence type="ECO:0000256" key="3">
    <source>
        <dbReference type="ARBA" id="ARBA00024378"/>
    </source>
</evidence>
<evidence type="ECO:0000313" key="6">
    <source>
        <dbReference type="EMBL" id="PWA82131.1"/>
    </source>
</evidence>
<dbReference type="GO" id="GO:0005516">
    <property type="term" value="F:calmodulin binding"/>
    <property type="evidence" value="ECO:0007669"/>
    <property type="project" value="UniProtKB-KW"/>
</dbReference>
<dbReference type="Proteomes" id="UP000245207">
    <property type="component" value="Unassembled WGS sequence"/>
</dbReference>
<accession>A0A2U1P8Q8</accession>
<dbReference type="PANTHER" id="PTHR32295">
    <property type="entry name" value="IQ-DOMAIN 5-RELATED"/>
    <property type="match status" value="1"/>
</dbReference>